<feature type="signal peptide" evidence="1">
    <location>
        <begin position="1"/>
        <end position="21"/>
    </location>
</feature>
<reference evidence="4 5" key="1">
    <citation type="submission" date="2020-02" db="EMBL/GenBank/DDBJ databases">
        <title>Nitrogenibacter mangrovi gen. nov., sp. nov. isolated from mangrove sediment, a denitrifying betaproteobacterium.</title>
        <authorList>
            <person name="Liao H."/>
            <person name="Tian Y."/>
        </authorList>
    </citation>
    <scope>NUCLEOTIDE SEQUENCE [LARGE SCALE GENOMIC DNA]</scope>
    <source>
        <strain evidence="4 5">M9-3-2</strain>
    </source>
</reference>
<evidence type="ECO:0000313" key="5">
    <source>
        <dbReference type="Proteomes" id="UP000501991"/>
    </source>
</evidence>
<dbReference type="Pfam" id="PF13501">
    <property type="entry name" value="SoxY"/>
    <property type="match status" value="1"/>
</dbReference>
<dbReference type="RefSeq" id="WP_173764603.1">
    <property type="nucleotide sequence ID" value="NZ_CP048836.1"/>
</dbReference>
<dbReference type="Gene3D" id="2.60.40.2470">
    <property type="entry name" value="SoxY domain"/>
    <property type="match status" value="1"/>
</dbReference>
<dbReference type="AlphaFoldDB" id="A0A6C1B377"/>
<feature type="domain" description="Sulphur oxidation protein SoxZ" evidence="2">
    <location>
        <begin position="174"/>
        <end position="270"/>
    </location>
</feature>
<keyword evidence="1" id="KW-0732">Signal</keyword>
<accession>A0A6C1B377</accession>
<name>A0A6C1B377_9RHOO</name>
<feature type="domain" description="Ig-like SoxY" evidence="3">
    <location>
        <begin position="39"/>
        <end position="148"/>
    </location>
</feature>
<dbReference type="Gene3D" id="2.60.40.10">
    <property type="entry name" value="Immunoglobulins"/>
    <property type="match status" value="1"/>
</dbReference>
<dbReference type="InterPro" id="IPR013783">
    <property type="entry name" value="Ig-like_fold"/>
</dbReference>
<dbReference type="SUPFAM" id="SSF81296">
    <property type="entry name" value="E set domains"/>
    <property type="match status" value="1"/>
</dbReference>
<feature type="chain" id="PRO_5025427209" evidence="1">
    <location>
        <begin position="22"/>
        <end position="275"/>
    </location>
</feature>
<dbReference type="Proteomes" id="UP000501991">
    <property type="component" value="Chromosome"/>
</dbReference>
<evidence type="ECO:0000256" key="1">
    <source>
        <dbReference type="SAM" id="SignalP"/>
    </source>
</evidence>
<dbReference type="InterPro" id="IPR032711">
    <property type="entry name" value="SoxY"/>
</dbReference>
<evidence type="ECO:0000259" key="3">
    <source>
        <dbReference type="Pfam" id="PF13501"/>
    </source>
</evidence>
<evidence type="ECO:0000313" key="4">
    <source>
        <dbReference type="EMBL" id="QID17439.1"/>
    </source>
</evidence>
<dbReference type="KEGG" id="azq:G3580_07125"/>
<gene>
    <name evidence="4" type="ORF">G3580_07125</name>
</gene>
<keyword evidence="5" id="KW-1185">Reference proteome</keyword>
<dbReference type="InterPro" id="IPR014880">
    <property type="entry name" value="SoxZ_dom"/>
</dbReference>
<dbReference type="Pfam" id="PF08770">
    <property type="entry name" value="SoxZ"/>
    <property type="match status" value="1"/>
</dbReference>
<dbReference type="InterPro" id="IPR038162">
    <property type="entry name" value="SoxY_sf"/>
</dbReference>
<organism evidence="4 5">
    <name type="scientific">Nitrogeniibacter mangrovi</name>
    <dbReference type="NCBI Taxonomy" id="2016596"/>
    <lineage>
        <taxon>Bacteria</taxon>
        <taxon>Pseudomonadati</taxon>
        <taxon>Pseudomonadota</taxon>
        <taxon>Betaproteobacteria</taxon>
        <taxon>Rhodocyclales</taxon>
        <taxon>Zoogloeaceae</taxon>
        <taxon>Nitrogeniibacter</taxon>
    </lineage>
</organism>
<proteinExistence type="predicted"/>
<dbReference type="NCBIfam" id="TIGR04557">
    <property type="entry name" value="fuse_rel_SoxYZ"/>
    <property type="match status" value="1"/>
</dbReference>
<protein>
    <submittedName>
        <fullName evidence="4">Quinoprotein dehydrogenase-associated SoxYZ-like carrier</fullName>
    </submittedName>
</protein>
<sequence length="275" mass="30136">MKRVLLCWLAGWLMFVPPALAGDRSDPADSPAWQQTRVALFSDRPITDGGKHLVLEAPYRAADPAVVPIAIRTDFGDGPGRELRRAWLIIDKNPSPVAASFTFEPGSGVVDMETRVRVEEYTWMRAIAELADGSLYMSTRYVKASGGCSAPAGKDPAKAAANLGRMRLRVLGDEARDGLTGAQLMISHPNESGMAMNQVTRLYPRPHFVRLVKVSYRGKPLLRAEVNFSISENPNFRFHFHTPEGTVREGGGELAAEVVDTDDLRFETSVHFGAG</sequence>
<dbReference type="EMBL" id="CP048836">
    <property type="protein sequence ID" value="QID17439.1"/>
    <property type="molecule type" value="Genomic_DNA"/>
</dbReference>
<dbReference type="InterPro" id="IPR030831">
    <property type="entry name" value="Fuse-rel_SoxYZ"/>
</dbReference>
<evidence type="ECO:0000259" key="2">
    <source>
        <dbReference type="Pfam" id="PF08770"/>
    </source>
</evidence>
<dbReference type="InterPro" id="IPR014756">
    <property type="entry name" value="Ig_E-set"/>
</dbReference>